<dbReference type="STRING" id="543877.AM2010_1361"/>
<dbReference type="RefSeq" id="WP_082132821.1">
    <property type="nucleotide sequence ID" value="NZ_CP011805.1"/>
</dbReference>
<dbReference type="Pfam" id="PF10118">
    <property type="entry name" value="Metal_hydrol"/>
    <property type="match status" value="1"/>
</dbReference>
<evidence type="ECO:0000313" key="3">
    <source>
        <dbReference type="Proteomes" id="UP000037643"/>
    </source>
</evidence>
<gene>
    <name evidence="2" type="ORF">AM2010_1361</name>
</gene>
<reference evidence="2 3" key="1">
    <citation type="submission" date="2015-06" db="EMBL/GenBank/DDBJ databases">
        <authorList>
            <person name="Kim K.M."/>
        </authorList>
    </citation>
    <scope>NUCLEOTIDE SEQUENCE [LARGE SCALE GENOMIC DNA]</scope>
    <source>
        <strain evidence="2 3">KCTC 22370</strain>
    </source>
</reference>
<evidence type="ECO:0008006" key="4">
    <source>
        <dbReference type="Google" id="ProtNLM"/>
    </source>
</evidence>
<dbReference type="EMBL" id="CP011805">
    <property type="protein sequence ID" value="AKM07433.1"/>
    <property type="molecule type" value="Genomic_DNA"/>
</dbReference>
<dbReference type="Proteomes" id="UP000037643">
    <property type="component" value="Chromosome"/>
</dbReference>
<dbReference type="PIRSF" id="PIRSF007580">
    <property type="entry name" value="UCP07580"/>
    <property type="match status" value="1"/>
</dbReference>
<keyword evidence="3" id="KW-1185">Reference proteome</keyword>
<name>A0A0G3XAK6_9SPHN</name>
<evidence type="ECO:0000256" key="1">
    <source>
        <dbReference type="SAM" id="MobiDB-lite"/>
    </source>
</evidence>
<proteinExistence type="predicted"/>
<dbReference type="PANTHER" id="PTHR39456">
    <property type="entry name" value="METAL-DEPENDENT HYDROLASE"/>
    <property type="match status" value="1"/>
</dbReference>
<feature type="region of interest" description="Disordered" evidence="1">
    <location>
        <begin position="1"/>
        <end position="31"/>
    </location>
</feature>
<protein>
    <recommendedName>
        <fullName evidence="4">Metal-dependent hydrolase</fullName>
    </recommendedName>
</protein>
<dbReference type="PANTHER" id="PTHR39456:SF1">
    <property type="entry name" value="METAL-DEPENDENT HYDROLASE"/>
    <property type="match status" value="1"/>
</dbReference>
<evidence type="ECO:0000313" key="2">
    <source>
        <dbReference type="EMBL" id="AKM07433.1"/>
    </source>
</evidence>
<organism evidence="2 3">
    <name type="scientific">Pelagerythrobacter marensis</name>
    <dbReference type="NCBI Taxonomy" id="543877"/>
    <lineage>
        <taxon>Bacteria</taxon>
        <taxon>Pseudomonadati</taxon>
        <taxon>Pseudomonadota</taxon>
        <taxon>Alphaproteobacteria</taxon>
        <taxon>Sphingomonadales</taxon>
        <taxon>Erythrobacteraceae</taxon>
        <taxon>Pelagerythrobacter</taxon>
    </lineage>
</organism>
<dbReference type="InterPro" id="IPR016516">
    <property type="entry name" value="UCP07580"/>
</dbReference>
<dbReference type="KEGG" id="amx:AM2010_1361"/>
<sequence length="302" mass="35079">MQGDQASGLERPDAGDKVTRTSGSATPGDHALNIRDRKFCRDGRPVRWWHSGDPVATAWYNSVSASLPRGEKFFIQVMKYYDDKVPPRMAAELRAFTRQESNHAREHVAFNNLAQSHGYDIESIDKGIEEMLALTKGRPVEFNLAITIALEHFAAAISHCLLTDPRYLDGVNEEIADMWRWHSVEEIEHKGITYDVWLHATRDWSAWKRYRVRALLALLITRRYFKNRVRDALGLMRQDGITGLRARWLLFRHLWISPGMMRRMFFDWAKILLPGFHPWKQDDRALIRKFDSPYADAVMPAE</sequence>
<dbReference type="AlphaFoldDB" id="A0A0G3XAK6"/>
<dbReference type="PATRIC" id="fig|543877.4.peg.1384"/>
<feature type="compositionally biased region" description="Basic and acidic residues" evidence="1">
    <location>
        <begin position="10"/>
        <end position="19"/>
    </location>
</feature>
<dbReference type="OrthoDB" id="4760165at2"/>
<accession>A0A0G3XAK6</accession>